<comment type="similarity">
    <text evidence="1">Belongs to the metallo-dependent hydrolases superfamily. TatD-type hydrolase family.</text>
</comment>
<comment type="caution">
    <text evidence="3">The sequence shown here is derived from an EMBL/GenBank/DDBJ whole genome shotgun (WGS) entry which is preliminary data.</text>
</comment>
<protein>
    <submittedName>
        <fullName evidence="3">TatD family hydrolase</fullName>
    </submittedName>
</protein>
<proteinExistence type="inferred from homology"/>
<dbReference type="PANTHER" id="PTHR46124">
    <property type="entry name" value="D-AMINOACYL-TRNA DEACYLASE"/>
    <property type="match status" value="1"/>
</dbReference>
<dbReference type="Proteomes" id="UP001652504">
    <property type="component" value="Unassembled WGS sequence"/>
</dbReference>
<dbReference type="PIRSF" id="PIRSF005902">
    <property type="entry name" value="DNase_TatD"/>
    <property type="match status" value="1"/>
</dbReference>
<dbReference type="PROSITE" id="PS01090">
    <property type="entry name" value="TATD_2"/>
    <property type="match status" value="1"/>
</dbReference>
<evidence type="ECO:0000313" key="4">
    <source>
        <dbReference type="Proteomes" id="UP001652504"/>
    </source>
</evidence>
<dbReference type="EMBL" id="JAOWKX010000003">
    <property type="protein sequence ID" value="MCV2884585.1"/>
    <property type="molecule type" value="Genomic_DNA"/>
</dbReference>
<dbReference type="PROSITE" id="PS01091">
    <property type="entry name" value="TATD_3"/>
    <property type="match status" value="1"/>
</dbReference>
<dbReference type="GO" id="GO:0016787">
    <property type="term" value="F:hydrolase activity"/>
    <property type="evidence" value="ECO:0007669"/>
    <property type="project" value="UniProtKB-KW"/>
</dbReference>
<gene>
    <name evidence="3" type="ORF">OE749_07750</name>
</gene>
<dbReference type="Gene3D" id="3.20.20.140">
    <property type="entry name" value="Metal-dependent hydrolases"/>
    <property type="match status" value="1"/>
</dbReference>
<dbReference type="SUPFAM" id="SSF51556">
    <property type="entry name" value="Metallo-dependent hydrolases"/>
    <property type="match status" value="1"/>
</dbReference>
<reference evidence="3 4" key="1">
    <citation type="submission" date="2022-10" db="EMBL/GenBank/DDBJ databases">
        <title>Aestuariibacter sp. AA17 isolated from Montipora capitata coral fragment.</title>
        <authorList>
            <person name="Emsley S.A."/>
            <person name="Pfannmuller K.M."/>
            <person name="Loughran R.M."/>
            <person name="Shlafstein M."/>
            <person name="Papke E."/>
            <person name="Saw J.H."/>
            <person name="Ushijima B."/>
            <person name="Videau P."/>
        </authorList>
    </citation>
    <scope>NUCLEOTIDE SEQUENCE [LARGE SCALE GENOMIC DNA]</scope>
    <source>
        <strain evidence="3 4">AA17</strain>
    </source>
</reference>
<dbReference type="InterPro" id="IPR018228">
    <property type="entry name" value="DNase_TatD-rel_CS"/>
</dbReference>
<dbReference type="PANTHER" id="PTHR46124:SF2">
    <property type="entry name" value="D-AMINOACYL-TRNA DEACYLASE"/>
    <property type="match status" value="1"/>
</dbReference>
<accession>A0ABT3A7K0</accession>
<dbReference type="CDD" id="cd01310">
    <property type="entry name" value="TatD_DNAse"/>
    <property type="match status" value="1"/>
</dbReference>
<sequence>MSSWFDIGVNLSDPRLSETSTITNAFTAGVECMVGIGTSVEESRLANQRAVEYPNRVFSTAGIHPHYAKDATPRFIDDLRQLASQPSVIAVGECGLDYNRNFSPKVDQLRVFEAQLALACELKLPVFLHERDAFDDQIMLLKMYQKDLVGGVAHCFTGTREEMLVYLELGLYIGITGWVCDDKRGQALQSAVKCLPLDRIVLETDAPYLFPKTLKPKSRTNVPANLPHIAKYVAALMEVDVPNLQNAAWQNTLSLFNLARSGEHLVRQCF</sequence>
<name>A0ABT3A7K0_9ALTE</name>
<organism evidence="3 4">
    <name type="scientific">Fluctibacter corallii</name>
    <dbReference type="NCBI Taxonomy" id="2984329"/>
    <lineage>
        <taxon>Bacteria</taxon>
        <taxon>Pseudomonadati</taxon>
        <taxon>Pseudomonadota</taxon>
        <taxon>Gammaproteobacteria</taxon>
        <taxon>Alteromonadales</taxon>
        <taxon>Alteromonadaceae</taxon>
        <taxon>Fluctibacter</taxon>
    </lineage>
</organism>
<dbReference type="RefSeq" id="WP_263711865.1">
    <property type="nucleotide sequence ID" value="NZ_JAOWKX010000003.1"/>
</dbReference>
<dbReference type="InterPro" id="IPR032466">
    <property type="entry name" value="Metal_Hydrolase"/>
</dbReference>
<dbReference type="Pfam" id="PF01026">
    <property type="entry name" value="TatD_DNase"/>
    <property type="match status" value="1"/>
</dbReference>
<keyword evidence="2 3" id="KW-0378">Hydrolase</keyword>
<evidence type="ECO:0000256" key="1">
    <source>
        <dbReference type="ARBA" id="ARBA00009275"/>
    </source>
</evidence>
<keyword evidence="4" id="KW-1185">Reference proteome</keyword>
<evidence type="ECO:0000256" key="2">
    <source>
        <dbReference type="ARBA" id="ARBA00022801"/>
    </source>
</evidence>
<evidence type="ECO:0000313" key="3">
    <source>
        <dbReference type="EMBL" id="MCV2884585.1"/>
    </source>
</evidence>
<dbReference type="InterPro" id="IPR001130">
    <property type="entry name" value="TatD-like"/>
</dbReference>